<feature type="domain" description="HAMP" evidence="12">
    <location>
        <begin position="64"/>
        <end position="117"/>
    </location>
</feature>
<feature type="transmembrane region" description="Helical" evidence="10">
    <location>
        <begin position="44"/>
        <end position="64"/>
    </location>
</feature>
<dbReference type="Proteomes" id="UP000078543">
    <property type="component" value="Unassembled WGS sequence"/>
</dbReference>
<dbReference type="Pfam" id="PF02518">
    <property type="entry name" value="HATPase_c"/>
    <property type="match status" value="1"/>
</dbReference>
<keyword evidence="5" id="KW-0808">Transferase</keyword>
<evidence type="ECO:0000313" key="14">
    <source>
        <dbReference type="Proteomes" id="UP000078543"/>
    </source>
</evidence>
<dbReference type="SMART" id="SM00387">
    <property type="entry name" value="HATPase_c"/>
    <property type="match status" value="1"/>
</dbReference>
<name>A0A178N0F8_9PROT</name>
<dbReference type="InterPro" id="IPR003594">
    <property type="entry name" value="HATPase_dom"/>
</dbReference>
<keyword evidence="7" id="KW-0418">Kinase</keyword>
<dbReference type="Gene3D" id="3.30.565.10">
    <property type="entry name" value="Histidine kinase-like ATPase, C-terminal domain"/>
    <property type="match status" value="1"/>
</dbReference>
<dbReference type="Gene3D" id="6.10.340.10">
    <property type="match status" value="1"/>
</dbReference>
<dbReference type="PANTHER" id="PTHR43065:SF10">
    <property type="entry name" value="PEROXIDE STRESS-ACTIVATED HISTIDINE KINASE MAK3"/>
    <property type="match status" value="1"/>
</dbReference>
<evidence type="ECO:0000256" key="8">
    <source>
        <dbReference type="ARBA" id="ARBA00022840"/>
    </source>
</evidence>
<keyword evidence="10" id="KW-1133">Transmembrane helix</keyword>
<comment type="subcellular location">
    <subcellularLocation>
        <location evidence="2">Membrane</location>
    </subcellularLocation>
</comment>
<dbReference type="PANTHER" id="PTHR43065">
    <property type="entry name" value="SENSOR HISTIDINE KINASE"/>
    <property type="match status" value="1"/>
</dbReference>
<dbReference type="Gene3D" id="1.10.287.130">
    <property type="match status" value="1"/>
</dbReference>
<dbReference type="SUPFAM" id="SSF55874">
    <property type="entry name" value="ATPase domain of HSP90 chaperone/DNA topoisomerase II/histidine kinase"/>
    <property type="match status" value="1"/>
</dbReference>
<evidence type="ECO:0000256" key="6">
    <source>
        <dbReference type="ARBA" id="ARBA00022741"/>
    </source>
</evidence>
<evidence type="ECO:0000259" key="11">
    <source>
        <dbReference type="PROSITE" id="PS50109"/>
    </source>
</evidence>
<dbReference type="Pfam" id="PF00672">
    <property type="entry name" value="HAMP"/>
    <property type="match status" value="1"/>
</dbReference>
<keyword evidence="9" id="KW-0902">Two-component regulatory system</keyword>
<dbReference type="SUPFAM" id="SSF47384">
    <property type="entry name" value="Homodimeric domain of signal transducing histidine kinase"/>
    <property type="match status" value="1"/>
</dbReference>
<evidence type="ECO:0000256" key="10">
    <source>
        <dbReference type="SAM" id="Phobius"/>
    </source>
</evidence>
<evidence type="ECO:0000256" key="1">
    <source>
        <dbReference type="ARBA" id="ARBA00000085"/>
    </source>
</evidence>
<keyword evidence="10" id="KW-0472">Membrane</keyword>
<dbReference type="InterPro" id="IPR036097">
    <property type="entry name" value="HisK_dim/P_sf"/>
</dbReference>
<gene>
    <name evidence="13" type="ORF">A6A05_18280</name>
</gene>
<evidence type="ECO:0000259" key="12">
    <source>
        <dbReference type="PROSITE" id="PS50885"/>
    </source>
</evidence>
<dbReference type="PROSITE" id="PS50885">
    <property type="entry name" value="HAMP"/>
    <property type="match status" value="1"/>
</dbReference>
<keyword evidence="4" id="KW-0597">Phosphoprotein</keyword>
<dbReference type="EC" id="2.7.13.3" evidence="3"/>
<dbReference type="SMART" id="SM00304">
    <property type="entry name" value="HAMP"/>
    <property type="match status" value="1"/>
</dbReference>
<reference evidence="13 14" key="1">
    <citation type="submission" date="2016-04" db="EMBL/GenBank/DDBJ databases">
        <title>Draft genome sequence of freshwater magnetotactic bacteria Magnetospirillum marisnigri SP-1 and Magnetospirillum moscoviense BB-1.</title>
        <authorList>
            <person name="Koziaeva V."/>
            <person name="Dziuba M.V."/>
            <person name="Ivanov T.M."/>
            <person name="Kuznetsov B."/>
            <person name="Grouzdev D.S."/>
        </authorList>
    </citation>
    <scope>NUCLEOTIDE SEQUENCE [LARGE SCALE GENOMIC DNA]</scope>
    <source>
        <strain evidence="13 14">BB-1</strain>
    </source>
</reference>
<dbReference type="InterPro" id="IPR004358">
    <property type="entry name" value="Sig_transdc_His_kin-like_C"/>
</dbReference>
<dbReference type="STRING" id="1437059.A6A05_18280"/>
<keyword evidence="10" id="KW-0812">Transmembrane</keyword>
<evidence type="ECO:0000256" key="3">
    <source>
        <dbReference type="ARBA" id="ARBA00012438"/>
    </source>
</evidence>
<dbReference type="InterPro" id="IPR003661">
    <property type="entry name" value="HisK_dim/P_dom"/>
</dbReference>
<keyword evidence="6" id="KW-0547">Nucleotide-binding</keyword>
<feature type="domain" description="Histidine kinase" evidence="11">
    <location>
        <begin position="130"/>
        <end position="341"/>
    </location>
</feature>
<dbReference type="PRINTS" id="PR00344">
    <property type="entry name" value="BCTRLSENSOR"/>
</dbReference>
<evidence type="ECO:0000256" key="4">
    <source>
        <dbReference type="ARBA" id="ARBA00022553"/>
    </source>
</evidence>
<accession>A0A178N0F8</accession>
<dbReference type="GO" id="GO:0016020">
    <property type="term" value="C:membrane"/>
    <property type="evidence" value="ECO:0007669"/>
    <property type="project" value="UniProtKB-SubCell"/>
</dbReference>
<evidence type="ECO:0000313" key="13">
    <source>
        <dbReference type="EMBL" id="OAN67315.1"/>
    </source>
</evidence>
<sequence length="360" mass="39095">MSVAVERVLLSDPLMGDRARLITVGGMASLAEIESEVRTYRTQLVAAALAVGALVALALALATVRLTRPIHDLTQVADRIAAGERNLSSASVDRHDEFGMLARSIMRMLDALRDSAKNEEQAALGRMATMIAHDVRNALSSVKMNVKILHTHHSRDQGDLAEGCEIALEQIGYMENILTDMLDFARPRGLVMDWVDLDEVIRIATLSMLPEIGERSVVLCQSHERLPKVFGDRTRLIQVFQNLMANAIQSMSNGGHLTLDAKSTLHQSRPAVEVLIADNGSGIPEELLSKAFDPFFTTRTKGTGLGLTIVRRIVIDHGGAIRLEQNPEGGTIARVMLPLSPPEWEGGDVLGHVRGSPSGP</sequence>
<evidence type="ECO:0000256" key="2">
    <source>
        <dbReference type="ARBA" id="ARBA00004370"/>
    </source>
</evidence>
<dbReference type="SUPFAM" id="SSF158472">
    <property type="entry name" value="HAMP domain-like"/>
    <property type="match status" value="1"/>
</dbReference>
<dbReference type="Pfam" id="PF00512">
    <property type="entry name" value="HisKA"/>
    <property type="match status" value="1"/>
</dbReference>
<keyword evidence="8" id="KW-0067">ATP-binding</keyword>
<dbReference type="CDD" id="cd00082">
    <property type="entry name" value="HisKA"/>
    <property type="match status" value="1"/>
</dbReference>
<dbReference type="GO" id="GO:0000155">
    <property type="term" value="F:phosphorelay sensor kinase activity"/>
    <property type="evidence" value="ECO:0007669"/>
    <property type="project" value="InterPro"/>
</dbReference>
<proteinExistence type="predicted"/>
<evidence type="ECO:0000256" key="5">
    <source>
        <dbReference type="ARBA" id="ARBA00022679"/>
    </source>
</evidence>
<dbReference type="AlphaFoldDB" id="A0A178N0F8"/>
<dbReference type="InterPro" id="IPR003660">
    <property type="entry name" value="HAMP_dom"/>
</dbReference>
<evidence type="ECO:0000256" key="9">
    <source>
        <dbReference type="ARBA" id="ARBA00023012"/>
    </source>
</evidence>
<dbReference type="GO" id="GO:0005524">
    <property type="term" value="F:ATP binding"/>
    <property type="evidence" value="ECO:0007669"/>
    <property type="project" value="UniProtKB-KW"/>
</dbReference>
<keyword evidence="14" id="KW-1185">Reference proteome</keyword>
<evidence type="ECO:0000256" key="7">
    <source>
        <dbReference type="ARBA" id="ARBA00022777"/>
    </source>
</evidence>
<comment type="catalytic activity">
    <reaction evidence="1">
        <text>ATP + protein L-histidine = ADP + protein N-phospho-L-histidine.</text>
        <dbReference type="EC" id="2.7.13.3"/>
    </reaction>
</comment>
<organism evidence="13 14">
    <name type="scientific">Magnetospirillum moscoviense</name>
    <dbReference type="NCBI Taxonomy" id="1437059"/>
    <lineage>
        <taxon>Bacteria</taxon>
        <taxon>Pseudomonadati</taxon>
        <taxon>Pseudomonadota</taxon>
        <taxon>Alphaproteobacteria</taxon>
        <taxon>Rhodospirillales</taxon>
        <taxon>Rhodospirillaceae</taxon>
        <taxon>Magnetospirillum</taxon>
    </lineage>
</organism>
<comment type="caution">
    <text evidence="13">The sequence shown here is derived from an EMBL/GenBank/DDBJ whole genome shotgun (WGS) entry which is preliminary data.</text>
</comment>
<dbReference type="InterPro" id="IPR005467">
    <property type="entry name" value="His_kinase_dom"/>
</dbReference>
<dbReference type="EMBL" id="LWQU01000008">
    <property type="protein sequence ID" value="OAN67315.1"/>
    <property type="molecule type" value="Genomic_DNA"/>
</dbReference>
<dbReference type="SMART" id="SM00388">
    <property type="entry name" value="HisKA"/>
    <property type="match status" value="1"/>
</dbReference>
<dbReference type="CDD" id="cd06225">
    <property type="entry name" value="HAMP"/>
    <property type="match status" value="1"/>
</dbReference>
<protein>
    <recommendedName>
        <fullName evidence="3">histidine kinase</fullName>
        <ecNumber evidence="3">2.7.13.3</ecNumber>
    </recommendedName>
</protein>
<dbReference type="InterPro" id="IPR036890">
    <property type="entry name" value="HATPase_C_sf"/>
</dbReference>
<dbReference type="PROSITE" id="PS50109">
    <property type="entry name" value="HIS_KIN"/>
    <property type="match status" value="1"/>
</dbReference>